<name>A0A0A1THC9_9HYPO</name>
<sequence>MGLRVYAAAAALVPVALPAAYLLYLHLSSSRECRLADGRLRSTLKSPTVTQDPGAAPDAQPSPPTSLPDAVRDHLDTWVVSYERAVSAPLDLSTLALTPADASQTDTRPSALLRCYVQAAHVAFSWTPQAFLIRSLIKDKDTRATFDASRLLSTNFVQGDIVNGVYRVIAYQGKGPQHPGQPERVELALTSPPDYKGPPMEGRIIAIVEEAEEKGSVVLVNETWMWRKVEDKPTMLESAGGKLFHGLLAKWLLTAGKQAVEKKFTKKNE</sequence>
<dbReference type="EMBL" id="CDHN01000003">
    <property type="protein sequence ID" value="CEJ89718.1"/>
    <property type="molecule type" value="Genomic_DNA"/>
</dbReference>
<keyword evidence="2" id="KW-1133">Transmembrane helix</keyword>
<evidence type="ECO:0000313" key="3">
    <source>
        <dbReference type="EMBL" id="CEJ89718.1"/>
    </source>
</evidence>
<dbReference type="Proteomes" id="UP000039046">
    <property type="component" value="Unassembled WGS sequence"/>
</dbReference>
<evidence type="ECO:0000256" key="2">
    <source>
        <dbReference type="SAM" id="Phobius"/>
    </source>
</evidence>
<organism evidence="3 4">
    <name type="scientific">[Torrubiella] hemipterigena</name>
    <dbReference type="NCBI Taxonomy" id="1531966"/>
    <lineage>
        <taxon>Eukaryota</taxon>
        <taxon>Fungi</taxon>
        <taxon>Dikarya</taxon>
        <taxon>Ascomycota</taxon>
        <taxon>Pezizomycotina</taxon>
        <taxon>Sordariomycetes</taxon>
        <taxon>Hypocreomycetidae</taxon>
        <taxon>Hypocreales</taxon>
        <taxon>Clavicipitaceae</taxon>
        <taxon>Clavicipitaceae incertae sedis</taxon>
        <taxon>'Torrubiella' clade</taxon>
    </lineage>
</organism>
<dbReference type="AlphaFoldDB" id="A0A0A1THC9"/>
<accession>A0A0A1THC9</accession>
<protein>
    <submittedName>
        <fullName evidence="3">Uncharacterized protein</fullName>
    </submittedName>
</protein>
<feature type="region of interest" description="Disordered" evidence="1">
    <location>
        <begin position="44"/>
        <end position="68"/>
    </location>
</feature>
<reference evidence="3 4" key="1">
    <citation type="journal article" date="2015" name="Genome Announc.">
        <title>Draft Genome Sequence and Gene Annotation of the Entomopathogenic Fungus Verticillium hemipterigenum.</title>
        <authorList>
            <person name="Horn F."/>
            <person name="Habel A."/>
            <person name="Scharf D.H."/>
            <person name="Dworschak J."/>
            <person name="Brakhage A.A."/>
            <person name="Guthke R."/>
            <person name="Hertweck C."/>
            <person name="Linde J."/>
        </authorList>
    </citation>
    <scope>NUCLEOTIDE SEQUENCE [LARGE SCALE GENOMIC DNA]</scope>
</reference>
<evidence type="ECO:0000313" key="4">
    <source>
        <dbReference type="Proteomes" id="UP000039046"/>
    </source>
</evidence>
<keyword evidence="2" id="KW-0812">Transmembrane</keyword>
<proteinExistence type="predicted"/>
<dbReference type="HOGENOM" id="CLU_080238_0_0_1"/>
<gene>
    <name evidence="3" type="ORF">VHEMI05542</name>
</gene>
<feature type="transmembrane region" description="Helical" evidence="2">
    <location>
        <begin position="6"/>
        <end position="25"/>
    </location>
</feature>
<keyword evidence="2" id="KW-0472">Membrane</keyword>
<keyword evidence="4" id="KW-1185">Reference proteome</keyword>
<evidence type="ECO:0000256" key="1">
    <source>
        <dbReference type="SAM" id="MobiDB-lite"/>
    </source>
</evidence>